<evidence type="ECO:0000256" key="14">
    <source>
        <dbReference type="ARBA" id="ARBA00023018"/>
    </source>
</evidence>
<dbReference type="GeneID" id="105910120"/>
<comment type="subunit">
    <text evidence="21">Interacts with JAK2, HSPA9B and IFN-gammaR2 chain. Interacts with Ras GTPase-activating protein 1 (RASA1). Isoform 2 interacts with MUSK (via the cytoplasmic domain).</text>
</comment>
<evidence type="ECO:0000256" key="21">
    <source>
        <dbReference type="ARBA" id="ARBA00063025"/>
    </source>
</evidence>
<dbReference type="InterPro" id="IPR008971">
    <property type="entry name" value="HSP40/DnaJ_pept-bd"/>
</dbReference>
<dbReference type="Gene3D" id="2.60.260.20">
    <property type="entry name" value="Urease metallochaperone UreE, N-terminal domain"/>
    <property type="match status" value="2"/>
</dbReference>
<evidence type="ECO:0000256" key="4">
    <source>
        <dbReference type="ARBA" id="ARBA00022481"/>
    </source>
</evidence>
<evidence type="ECO:0000256" key="5">
    <source>
        <dbReference type="ARBA" id="ARBA00022490"/>
    </source>
</evidence>
<keyword evidence="13" id="KW-0007">Acetylation</keyword>
<dbReference type="CDD" id="cd10747">
    <property type="entry name" value="DnaJ_C"/>
    <property type="match status" value="1"/>
</dbReference>
<evidence type="ECO:0000256" key="3">
    <source>
        <dbReference type="ARBA" id="ARBA00022475"/>
    </source>
</evidence>
<dbReference type="InterPro" id="IPR002939">
    <property type="entry name" value="DnaJ_C"/>
</dbReference>
<keyword evidence="8 25" id="KW-0479">Metal-binding</keyword>
<dbReference type="GO" id="GO:0045211">
    <property type="term" value="C:postsynaptic membrane"/>
    <property type="evidence" value="ECO:0007669"/>
    <property type="project" value="UniProtKB-SubCell"/>
</dbReference>
<dbReference type="GO" id="GO:0031072">
    <property type="term" value="F:heat shock protein binding"/>
    <property type="evidence" value="ECO:0007669"/>
    <property type="project" value="InterPro"/>
</dbReference>
<evidence type="ECO:0000256" key="15">
    <source>
        <dbReference type="ARBA" id="ARBA00023128"/>
    </source>
</evidence>
<dbReference type="PANTHER" id="PTHR44145">
    <property type="entry name" value="DNAJ HOMOLOG SUBFAMILY A MEMBER 3, MITOCHONDRIAL"/>
    <property type="match status" value="1"/>
</dbReference>
<dbReference type="Pfam" id="PF00684">
    <property type="entry name" value="DnaJ_CXXCXGXG"/>
    <property type="match status" value="1"/>
</dbReference>
<dbReference type="GO" id="GO:0005524">
    <property type="term" value="F:ATP binding"/>
    <property type="evidence" value="ECO:0007669"/>
    <property type="project" value="InterPro"/>
</dbReference>
<dbReference type="GO" id="GO:0005759">
    <property type="term" value="C:mitochondrial matrix"/>
    <property type="evidence" value="ECO:0007669"/>
    <property type="project" value="UniProtKB-SubCell"/>
</dbReference>
<comment type="function">
    <text evidence="20">Modulates apoptotic signal transduction or effector structures within the mitochondrial matrix. Affect cytochrome C release from the mitochondria and caspase 3 activation, but not caspase 8 activation. Isoform 1 increases apoptosis triggered by both TNF and the DNA-damaging agent mytomycin C; in sharp contrast, isoform 2 suppresses apoptosis. Can modulate IFN-gamma-mediated transcriptional activity. Isoform 2 may play a role in neuromuscular junction development as an effector of the MUSK signaling pathway.</text>
</comment>
<evidence type="ECO:0000256" key="17">
    <source>
        <dbReference type="ARBA" id="ARBA00023186"/>
    </source>
</evidence>
<dbReference type="Pfam" id="PF00226">
    <property type="entry name" value="DnaJ"/>
    <property type="match status" value="1"/>
</dbReference>
<dbReference type="KEGG" id="char:105910120"/>
<dbReference type="GO" id="GO:0002376">
    <property type="term" value="P:immune system process"/>
    <property type="evidence" value="ECO:0007669"/>
    <property type="project" value="UniProtKB-ARBA"/>
</dbReference>
<dbReference type="OrthoDB" id="10256793at2759"/>
<evidence type="ECO:0000256" key="13">
    <source>
        <dbReference type="ARBA" id="ARBA00022990"/>
    </source>
</evidence>
<dbReference type="GO" id="GO:0008270">
    <property type="term" value="F:zinc ion binding"/>
    <property type="evidence" value="ECO:0007669"/>
    <property type="project" value="UniProtKB-KW"/>
</dbReference>
<comment type="subcellular location">
    <subcellularLocation>
        <location evidence="2">Cytoplasm</location>
        <location evidence="2">Cytosol</location>
    </subcellularLocation>
    <subcellularLocation>
        <location evidence="1">Mitochondrion matrix</location>
    </subcellularLocation>
    <subcellularLocation>
        <location evidence="19">Postsynaptic cell membrane</location>
        <topology evidence="19">Peripheral membrane protein</topology>
    </subcellularLocation>
</comment>
<keyword evidence="16" id="KW-0472">Membrane</keyword>
<dbReference type="InterPro" id="IPR001623">
    <property type="entry name" value="DnaJ_domain"/>
</dbReference>
<dbReference type="GO" id="GO:0042127">
    <property type="term" value="P:regulation of cell population proliferation"/>
    <property type="evidence" value="ECO:0007669"/>
    <property type="project" value="UniProtKB-ARBA"/>
</dbReference>
<evidence type="ECO:0000313" key="28">
    <source>
        <dbReference type="Proteomes" id="UP000515152"/>
    </source>
</evidence>
<dbReference type="PRINTS" id="PR00625">
    <property type="entry name" value="JDOMAIN"/>
</dbReference>
<dbReference type="GO" id="GO:0002682">
    <property type="term" value="P:regulation of immune system process"/>
    <property type="evidence" value="ECO:0007669"/>
    <property type="project" value="UniProtKB-ARBA"/>
</dbReference>
<evidence type="ECO:0000259" key="26">
    <source>
        <dbReference type="PROSITE" id="PS50076"/>
    </source>
</evidence>
<dbReference type="RefSeq" id="XP_012694258.2">
    <property type="nucleotide sequence ID" value="XM_012838804.2"/>
</dbReference>
<keyword evidence="4" id="KW-0488">Methylation</keyword>
<evidence type="ECO:0000256" key="23">
    <source>
        <dbReference type="ARBA" id="ARBA00076397"/>
    </source>
</evidence>
<evidence type="ECO:0000259" key="27">
    <source>
        <dbReference type="PROSITE" id="PS51188"/>
    </source>
</evidence>
<keyword evidence="9" id="KW-0677">Repeat</keyword>
<gene>
    <name evidence="29" type="primary">dnaja3a</name>
</gene>
<dbReference type="FunFam" id="2.60.260.20:FF:000005">
    <property type="entry name" value="Chaperone protein dnaJ 1, mitochondrial"/>
    <property type="match status" value="1"/>
</dbReference>
<evidence type="ECO:0000256" key="7">
    <source>
        <dbReference type="ARBA" id="ARBA00022703"/>
    </source>
</evidence>
<dbReference type="InterPro" id="IPR001305">
    <property type="entry name" value="HSP_DnaJ_Cys-rich_dom"/>
</dbReference>
<name>A0A6P3WBH2_CLUHA</name>
<feature type="domain" description="J" evidence="26">
    <location>
        <begin position="92"/>
        <end position="157"/>
    </location>
</feature>
<dbReference type="GO" id="GO:0007005">
    <property type="term" value="P:mitochondrion organization"/>
    <property type="evidence" value="ECO:0007669"/>
    <property type="project" value="TreeGrafter"/>
</dbReference>
<evidence type="ECO:0000256" key="22">
    <source>
        <dbReference type="ARBA" id="ARBA00073672"/>
    </source>
</evidence>
<keyword evidence="17" id="KW-0143">Chaperone</keyword>
<dbReference type="GO" id="GO:0051082">
    <property type="term" value="F:unfolded protein binding"/>
    <property type="evidence" value="ECO:0007669"/>
    <property type="project" value="InterPro"/>
</dbReference>
<dbReference type="GO" id="GO:0005102">
    <property type="term" value="F:signaling receptor binding"/>
    <property type="evidence" value="ECO:0007669"/>
    <property type="project" value="UniProtKB-ARBA"/>
</dbReference>
<keyword evidence="10 25" id="KW-0863">Zinc-finger</keyword>
<dbReference type="Gene3D" id="1.10.287.110">
    <property type="entry name" value="DnaJ domain"/>
    <property type="match status" value="1"/>
</dbReference>
<evidence type="ECO:0000256" key="11">
    <source>
        <dbReference type="ARBA" id="ARBA00022833"/>
    </source>
</evidence>
<dbReference type="InterPro" id="IPR051938">
    <property type="entry name" value="Apopto_cytoskel_mod"/>
</dbReference>
<keyword evidence="3" id="KW-1003">Cell membrane</keyword>
<evidence type="ECO:0000256" key="2">
    <source>
        <dbReference type="ARBA" id="ARBA00004514"/>
    </source>
</evidence>
<dbReference type="PANTHER" id="PTHR44145:SF3">
    <property type="entry name" value="DNAJ HOMOLOG SUBFAMILY A MEMBER 3, MITOCHONDRIAL"/>
    <property type="match status" value="1"/>
</dbReference>
<proteinExistence type="inferred from homology"/>
<keyword evidence="11 25" id="KW-0862">Zinc</keyword>
<keyword evidence="12" id="KW-0809">Transit peptide</keyword>
<dbReference type="CDD" id="cd10719">
    <property type="entry name" value="DnaJ_zf"/>
    <property type="match status" value="1"/>
</dbReference>
<feature type="domain" description="CR-type" evidence="27">
    <location>
        <begin position="230"/>
        <end position="308"/>
    </location>
</feature>
<dbReference type="GO" id="GO:0005829">
    <property type="term" value="C:cytosol"/>
    <property type="evidence" value="ECO:0007669"/>
    <property type="project" value="UniProtKB-SubCell"/>
</dbReference>
<evidence type="ECO:0000256" key="18">
    <source>
        <dbReference type="ARBA" id="ARBA00023257"/>
    </source>
</evidence>
<keyword evidence="14" id="KW-0770">Synapse</keyword>
<keyword evidence="29" id="KW-0346">Stress response</keyword>
<accession>A0A6P3WBH2</accession>
<keyword evidence="15" id="KW-0496">Mitochondrion</keyword>
<dbReference type="GO" id="GO:0006457">
    <property type="term" value="P:protein folding"/>
    <property type="evidence" value="ECO:0007669"/>
    <property type="project" value="InterPro"/>
</dbReference>
<evidence type="ECO:0000256" key="6">
    <source>
        <dbReference type="ARBA" id="ARBA00022553"/>
    </source>
</evidence>
<sequence>MMASSAARCSSRWISFAVSSGHRRPISVLSCRLNEAGRVVSNVGGRQLWTRCTVVRGGTTKGLTLTGLSGVRTPVISSLSFHTSSQACGKQDFYQVLGVPRTASQKEIKKAYYQMAKKYHPDTNKEDPQAKEKFGQLAEAYEILSDEGRRKQYDTYGSAGFDAGQGGAQQQYWSGGGGGATGVDPEELFRKIFGEFSGGRGFGDIFGDNTIFDRQQEYMMELTFTQAAKGVNKEISVAIDGACQSCDGRGNEPGSKIEHCHSCNGTGMETVNTGPFVMRSACRRCGGRGSVIATPCKSCKGTGQTKQKRTVMVPVPAGIEDGQTVRMPVGKKEIFITFKVQKSPVFRRDGADIHSDVLVTVAQAILGGTVRAQGLYETLNLTIPAGIQTDQRMRLSGKGIPRVSGYGYGDHYVHINIKIPKTLTDRQKALIMSYAEDETEIEGTVNGVTNTTTGKRWTGN</sequence>
<keyword evidence="7" id="KW-0053">Apoptosis</keyword>
<dbReference type="SUPFAM" id="SSF46565">
    <property type="entry name" value="Chaperone J-domain"/>
    <property type="match status" value="1"/>
</dbReference>
<keyword evidence="28" id="KW-1185">Reference proteome</keyword>
<dbReference type="InterPro" id="IPR012724">
    <property type="entry name" value="DnaJ"/>
</dbReference>
<dbReference type="CDD" id="cd06257">
    <property type="entry name" value="DnaJ"/>
    <property type="match status" value="1"/>
</dbReference>
<reference evidence="29" key="1">
    <citation type="submission" date="2025-08" db="UniProtKB">
        <authorList>
            <consortium name="RefSeq"/>
        </authorList>
    </citation>
    <scope>IDENTIFICATION</scope>
</reference>
<dbReference type="GO" id="GO:0005634">
    <property type="term" value="C:nucleus"/>
    <property type="evidence" value="ECO:0007669"/>
    <property type="project" value="UniProtKB-ARBA"/>
</dbReference>
<evidence type="ECO:0000256" key="10">
    <source>
        <dbReference type="ARBA" id="ARBA00022771"/>
    </source>
</evidence>
<dbReference type="GO" id="GO:0006915">
    <property type="term" value="P:apoptotic process"/>
    <property type="evidence" value="ECO:0007669"/>
    <property type="project" value="UniProtKB-KW"/>
</dbReference>
<dbReference type="GO" id="GO:0043066">
    <property type="term" value="P:negative regulation of apoptotic process"/>
    <property type="evidence" value="ECO:0007669"/>
    <property type="project" value="TreeGrafter"/>
</dbReference>
<dbReference type="CTD" id="335894"/>
<dbReference type="PROSITE" id="PS50076">
    <property type="entry name" value="DNAJ_2"/>
    <property type="match status" value="1"/>
</dbReference>
<keyword evidence="6" id="KW-0597">Phosphoprotein</keyword>
<organism evidence="28 29">
    <name type="scientific">Clupea harengus</name>
    <name type="common">Atlantic herring</name>
    <dbReference type="NCBI Taxonomy" id="7950"/>
    <lineage>
        <taxon>Eukaryota</taxon>
        <taxon>Metazoa</taxon>
        <taxon>Chordata</taxon>
        <taxon>Craniata</taxon>
        <taxon>Vertebrata</taxon>
        <taxon>Euteleostomi</taxon>
        <taxon>Actinopterygii</taxon>
        <taxon>Neopterygii</taxon>
        <taxon>Teleostei</taxon>
        <taxon>Clupei</taxon>
        <taxon>Clupeiformes</taxon>
        <taxon>Clupeoidei</taxon>
        <taxon>Clupeidae</taxon>
        <taxon>Clupea</taxon>
    </lineage>
</organism>
<evidence type="ECO:0000256" key="16">
    <source>
        <dbReference type="ARBA" id="ARBA00023136"/>
    </source>
</evidence>
<dbReference type="Proteomes" id="UP000515152">
    <property type="component" value="Chromosome 1"/>
</dbReference>
<dbReference type="GO" id="GO:0019901">
    <property type="term" value="F:protein kinase binding"/>
    <property type="evidence" value="ECO:0007669"/>
    <property type="project" value="UniProtKB-ARBA"/>
</dbReference>
<dbReference type="FunFam" id="2.10.230.10:FF:000003">
    <property type="entry name" value="dnaJ homolog subfamily A member 3, mitochondrial"/>
    <property type="match status" value="1"/>
</dbReference>
<dbReference type="InterPro" id="IPR036410">
    <property type="entry name" value="HSP_DnaJ_Cys-rich_dom_sf"/>
</dbReference>
<dbReference type="AlphaFoldDB" id="A0A6P3WBH2"/>
<dbReference type="InterPro" id="IPR036869">
    <property type="entry name" value="J_dom_sf"/>
</dbReference>
<dbReference type="FunFam" id="1.10.287.110:FF:000025">
    <property type="entry name" value="dnaJ homolog subfamily A member 3, mitochondrial isoform X2"/>
    <property type="match status" value="1"/>
</dbReference>
<dbReference type="PROSITE" id="PS51188">
    <property type="entry name" value="ZF_CR"/>
    <property type="match status" value="1"/>
</dbReference>
<keyword evidence="18" id="KW-0628">Postsynaptic cell membrane</keyword>
<evidence type="ECO:0000256" key="8">
    <source>
        <dbReference type="ARBA" id="ARBA00022723"/>
    </source>
</evidence>
<feature type="zinc finger region" description="CR-type" evidence="25">
    <location>
        <begin position="230"/>
        <end position="308"/>
    </location>
</feature>
<evidence type="ECO:0000256" key="19">
    <source>
        <dbReference type="ARBA" id="ARBA00046309"/>
    </source>
</evidence>
<evidence type="ECO:0000256" key="1">
    <source>
        <dbReference type="ARBA" id="ARBA00004305"/>
    </source>
</evidence>
<dbReference type="SMART" id="SM00271">
    <property type="entry name" value="DnaJ"/>
    <property type="match status" value="1"/>
</dbReference>
<evidence type="ECO:0000256" key="20">
    <source>
        <dbReference type="ARBA" id="ARBA00058761"/>
    </source>
</evidence>
<protein>
    <recommendedName>
        <fullName evidence="22">DnaJ homolog subfamily A member 3, mitochondrial</fullName>
    </recommendedName>
    <alternativeName>
        <fullName evidence="24">DnaJ protein Tid-1</fullName>
    </alternativeName>
    <alternativeName>
        <fullName evidence="23">Tumorous imaginal discs protein Tid56 homolog</fullName>
    </alternativeName>
</protein>
<evidence type="ECO:0000256" key="25">
    <source>
        <dbReference type="PROSITE-ProRule" id="PRU00546"/>
    </source>
</evidence>
<evidence type="ECO:0000256" key="24">
    <source>
        <dbReference type="ARBA" id="ARBA00081755"/>
    </source>
</evidence>
<dbReference type="GO" id="GO:0009408">
    <property type="term" value="P:response to heat"/>
    <property type="evidence" value="ECO:0007669"/>
    <property type="project" value="InterPro"/>
</dbReference>
<dbReference type="SUPFAM" id="SSF57938">
    <property type="entry name" value="DnaJ/Hsp40 cysteine-rich domain"/>
    <property type="match status" value="1"/>
</dbReference>
<dbReference type="HAMAP" id="MF_01152">
    <property type="entry name" value="DnaJ"/>
    <property type="match status" value="1"/>
</dbReference>
<dbReference type="SUPFAM" id="SSF49493">
    <property type="entry name" value="HSP40/DnaJ peptide-binding domain"/>
    <property type="match status" value="2"/>
</dbReference>
<dbReference type="GO" id="GO:0007528">
    <property type="term" value="P:neuromuscular junction development"/>
    <property type="evidence" value="ECO:0007669"/>
    <property type="project" value="UniProtKB-ARBA"/>
</dbReference>
<evidence type="ECO:0000313" key="29">
    <source>
        <dbReference type="RefSeq" id="XP_012694258.2"/>
    </source>
</evidence>
<evidence type="ECO:0000256" key="9">
    <source>
        <dbReference type="ARBA" id="ARBA00022737"/>
    </source>
</evidence>
<dbReference type="Gene3D" id="2.10.230.10">
    <property type="entry name" value="Heat shock protein DnaJ, cysteine-rich domain"/>
    <property type="match status" value="1"/>
</dbReference>
<dbReference type="Pfam" id="PF01556">
    <property type="entry name" value="DnaJ_C"/>
    <property type="match status" value="1"/>
</dbReference>
<keyword evidence="5" id="KW-0963">Cytoplasm</keyword>
<evidence type="ECO:0000256" key="12">
    <source>
        <dbReference type="ARBA" id="ARBA00022946"/>
    </source>
</evidence>